<sequence>MTHEAPILVPIDSSAISSSDSYNLGTNLERLRTSSPVCTLIIYPLLGSRHLGCMFCLHYHHPRWSFTPSQSCQTDWQKKLRVVLSTNPTSPHTNYAFLLSCHYCCFDSIYVCQCML</sequence>
<dbReference type="InParanoid" id="A0A1B7MJZ1"/>
<reference evidence="1 2" key="1">
    <citation type="submission" date="2016-06" db="EMBL/GenBank/DDBJ databases">
        <title>Comparative genomics of the ectomycorrhizal sister species Rhizopogon vinicolor and Rhizopogon vesiculosus (Basidiomycota: Boletales) reveals a divergence of the mating type B locus.</title>
        <authorList>
            <consortium name="DOE Joint Genome Institute"/>
            <person name="Mujic A.B."/>
            <person name="Kuo A."/>
            <person name="Tritt A."/>
            <person name="Lipzen A."/>
            <person name="Chen C."/>
            <person name="Johnson J."/>
            <person name="Sharma A."/>
            <person name="Barry K."/>
            <person name="Grigoriev I.V."/>
            <person name="Spatafora J.W."/>
        </authorList>
    </citation>
    <scope>NUCLEOTIDE SEQUENCE [LARGE SCALE GENOMIC DNA]</scope>
    <source>
        <strain evidence="1 2">AM-OR11-026</strain>
    </source>
</reference>
<evidence type="ECO:0000313" key="2">
    <source>
        <dbReference type="Proteomes" id="UP000092154"/>
    </source>
</evidence>
<evidence type="ECO:0000313" key="1">
    <source>
        <dbReference type="EMBL" id="OAX32907.1"/>
    </source>
</evidence>
<organism evidence="1 2">
    <name type="scientific">Rhizopogon vinicolor AM-OR11-026</name>
    <dbReference type="NCBI Taxonomy" id="1314800"/>
    <lineage>
        <taxon>Eukaryota</taxon>
        <taxon>Fungi</taxon>
        <taxon>Dikarya</taxon>
        <taxon>Basidiomycota</taxon>
        <taxon>Agaricomycotina</taxon>
        <taxon>Agaricomycetes</taxon>
        <taxon>Agaricomycetidae</taxon>
        <taxon>Boletales</taxon>
        <taxon>Suillineae</taxon>
        <taxon>Rhizopogonaceae</taxon>
        <taxon>Rhizopogon</taxon>
    </lineage>
</organism>
<dbReference type="AlphaFoldDB" id="A0A1B7MJZ1"/>
<protein>
    <submittedName>
        <fullName evidence="1">Uncharacterized protein</fullName>
    </submittedName>
</protein>
<name>A0A1B7MJZ1_9AGAM</name>
<proteinExistence type="predicted"/>
<dbReference type="Proteomes" id="UP000092154">
    <property type="component" value="Unassembled WGS sequence"/>
</dbReference>
<keyword evidence="2" id="KW-1185">Reference proteome</keyword>
<dbReference type="EMBL" id="KV448884">
    <property type="protein sequence ID" value="OAX32907.1"/>
    <property type="molecule type" value="Genomic_DNA"/>
</dbReference>
<gene>
    <name evidence="1" type="ORF">K503DRAFT_569252</name>
</gene>
<accession>A0A1B7MJZ1</accession>